<keyword evidence="4" id="KW-0804">Transcription</keyword>
<proteinExistence type="inferred from homology"/>
<evidence type="ECO:0000256" key="5">
    <source>
        <dbReference type="SAM" id="Coils"/>
    </source>
</evidence>
<evidence type="ECO:0000256" key="4">
    <source>
        <dbReference type="ARBA" id="ARBA00023163"/>
    </source>
</evidence>
<feature type="coiled-coil region" evidence="5">
    <location>
        <begin position="97"/>
        <end position="124"/>
    </location>
</feature>
<dbReference type="Gene3D" id="1.10.10.10">
    <property type="entry name" value="Winged helix-like DNA-binding domain superfamily/Winged helix DNA-binding domain"/>
    <property type="match status" value="1"/>
</dbReference>
<dbReference type="PIRSF" id="PIRSF019455">
    <property type="entry name" value="CopR_AtkY"/>
    <property type="match status" value="1"/>
</dbReference>
<evidence type="ECO:0000313" key="7">
    <source>
        <dbReference type="Proteomes" id="UP000002217"/>
    </source>
</evidence>
<reference evidence="6 7" key="1">
    <citation type="journal article" date="2009" name="Stand. Genomic Sci.">
        <title>Complete genome sequence of Desulfotomaculum acetoxidans type strain (5575).</title>
        <authorList>
            <person name="Spring S."/>
            <person name="Lapidus A."/>
            <person name="Schroder M."/>
            <person name="Gleim D."/>
            <person name="Sims D."/>
            <person name="Meincke L."/>
            <person name="Glavina Del Rio T."/>
            <person name="Tice H."/>
            <person name="Copeland A."/>
            <person name="Cheng J.F."/>
            <person name="Lucas S."/>
            <person name="Chen F."/>
            <person name="Nolan M."/>
            <person name="Bruce D."/>
            <person name="Goodwin L."/>
            <person name="Pitluck S."/>
            <person name="Ivanova N."/>
            <person name="Mavromatis K."/>
            <person name="Mikhailova N."/>
            <person name="Pati A."/>
            <person name="Chen A."/>
            <person name="Palaniappan K."/>
            <person name="Land M."/>
            <person name="Hauser L."/>
            <person name="Chang Y.J."/>
            <person name="Jeffries C.D."/>
            <person name="Chain P."/>
            <person name="Saunders E."/>
            <person name="Brettin T."/>
            <person name="Detter J.C."/>
            <person name="Goker M."/>
            <person name="Bristow J."/>
            <person name="Eisen J.A."/>
            <person name="Markowitz V."/>
            <person name="Hugenholtz P."/>
            <person name="Kyrpides N.C."/>
            <person name="Klenk H.P."/>
            <person name="Han C."/>
        </authorList>
    </citation>
    <scope>NUCLEOTIDE SEQUENCE [LARGE SCALE GENOMIC DNA]</scope>
    <source>
        <strain evidence="7">ATCC 49208 / DSM 771 / VKM B-1644</strain>
    </source>
</reference>
<accession>C8W112</accession>
<keyword evidence="2" id="KW-0805">Transcription regulation</keyword>
<gene>
    <name evidence="6" type="ordered locus">Dtox_2616</name>
</gene>
<dbReference type="InterPro" id="IPR036390">
    <property type="entry name" value="WH_DNA-bd_sf"/>
</dbReference>
<dbReference type="eggNOG" id="COG3682">
    <property type="taxonomic scope" value="Bacteria"/>
</dbReference>
<dbReference type="InterPro" id="IPR036388">
    <property type="entry name" value="WH-like_DNA-bd_sf"/>
</dbReference>
<name>C8W112_DESAS</name>
<keyword evidence="7" id="KW-1185">Reference proteome</keyword>
<dbReference type="SUPFAM" id="SSF46785">
    <property type="entry name" value="Winged helix' DNA-binding domain"/>
    <property type="match status" value="1"/>
</dbReference>
<dbReference type="Proteomes" id="UP000002217">
    <property type="component" value="Chromosome"/>
</dbReference>
<dbReference type="HOGENOM" id="CLU_119090_2_1_9"/>
<dbReference type="Gene3D" id="1.10.4040.10">
    <property type="entry name" value="Penicillinase repressor domain"/>
    <property type="match status" value="1"/>
</dbReference>
<protein>
    <submittedName>
        <fullName evidence="6">Transcriptional repressor, CopY family</fullName>
    </submittedName>
</protein>
<comment type="similarity">
    <text evidence="1">Belongs to the BlaI transcriptional regulatory family.</text>
</comment>
<dbReference type="EMBL" id="CP001720">
    <property type="protein sequence ID" value="ACV63408.1"/>
    <property type="molecule type" value="Genomic_DNA"/>
</dbReference>
<dbReference type="GO" id="GO:0045892">
    <property type="term" value="P:negative regulation of DNA-templated transcription"/>
    <property type="evidence" value="ECO:0007669"/>
    <property type="project" value="InterPro"/>
</dbReference>
<dbReference type="RefSeq" id="WP_015758103.1">
    <property type="nucleotide sequence ID" value="NC_013216.1"/>
</dbReference>
<sequence length="124" mass="14278">MSIPKISDSEWEVMKVIWKSSPLTSEEIIASLSEKKDWSPQTIKTFINRLLKKGAIGYEKTSRSYVYYPTISEKECVLAESKNFIERVYDGAAAMFFANFIEEKALSEEEIAKLKNLLEGKKRK</sequence>
<organism evidence="6 7">
    <name type="scientific">Desulfofarcimen acetoxidans (strain ATCC 49208 / DSM 771 / KCTC 5769 / VKM B-1644 / 5575)</name>
    <name type="common">Desulfotomaculum acetoxidans</name>
    <dbReference type="NCBI Taxonomy" id="485916"/>
    <lineage>
        <taxon>Bacteria</taxon>
        <taxon>Bacillati</taxon>
        <taxon>Bacillota</taxon>
        <taxon>Clostridia</taxon>
        <taxon>Eubacteriales</taxon>
        <taxon>Peptococcaceae</taxon>
        <taxon>Desulfofarcimen</taxon>
    </lineage>
</organism>
<dbReference type="GO" id="GO:0003677">
    <property type="term" value="F:DNA binding"/>
    <property type="evidence" value="ECO:0007669"/>
    <property type="project" value="UniProtKB-KW"/>
</dbReference>
<evidence type="ECO:0000256" key="3">
    <source>
        <dbReference type="ARBA" id="ARBA00023125"/>
    </source>
</evidence>
<keyword evidence="3" id="KW-0238">DNA-binding</keyword>
<evidence type="ECO:0000256" key="2">
    <source>
        <dbReference type="ARBA" id="ARBA00023015"/>
    </source>
</evidence>
<evidence type="ECO:0000313" key="6">
    <source>
        <dbReference type="EMBL" id="ACV63408.1"/>
    </source>
</evidence>
<dbReference type="STRING" id="485916.Dtox_2616"/>
<dbReference type="InterPro" id="IPR005650">
    <property type="entry name" value="BlaI_family"/>
</dbReference>
<keyword evidence="5" id="KW-0175">Coiled coil</keyword>
<evidence type="ECO:0000256" key="1">
    <source>
        <dbReference type="ARBA" id="ARBA00011046"/>
    </source>
</evidence>
<dbReference type="AlphaFoldDB" id="C8W112"/>
<dbReference type="KEGG" id="dae:Dtox_2616"/>
<dbReference type="Pfam" id="PF03965">
    <property type="entry name" value="Penicillinase_R"/>
    <property type="match status" value="1"/>
</dbReference>